<proteinExistence type="predicted"/>
<sequence length="66" mass="7504">MPEAHQMPHKWQHISFLSPMFCDHCGSLLHGITHKGLKCRGKLFALNMKILLTICDSNKMESNCGH</sequence>
<feature type="domain" description="Phorbol-ester/DAG-type" evidence="3">
    <location>
        <begin position="8"/>
        <end position="64"/>
    </location>
</feature>
<comment type="caution">
    <text evidence="4">The sequence shown here is derived from an EMBL/GenBank/DDBJ whole genome shotgun (WGS) entry which is preliminary data.</text>
</comment>
<keyword evidence="1" id="KW-0479">Metal-binding</keyword>
<keyword evidence="5" id="KW-1185">Reference proteome</keyword>
<reference evidence="4" key="1">
    <citation type="submission" date="2020-11" db="EMBL/GenBank/DDBJ databases">
        <authorList>
            <person name="Whitehead M."/>
        </authorList>
    </citation>
    <scope>NUCLEOTIDE SEQUENCE</scope>
    <source>
        <strain evidence="4">EGII</strain>
    </source>
</reference>
<accession>A0A811V7D4</accession>
<organism evidence="4 5">
    <name type="scientific">Ceratitis capitata</name>
    <name type="common">Mediterranean fruit fly</name>
    <name type="synonym">Tephritis capitata</name>
    <dbReference type="NCBI Taxonomy" id="7213"/>
    <lineage>
        <taxon>Eukaryota</taxon>
        <taxon>Metazoa</taxon>
        <taxon>Ecdysozoa</taxon>
        <taxon>Arthropoda</taxon>
        <taxon>Hexapoda</taxon>
        <taxon>Insecta</taxon>
        <taxon>Pterygota</taxon>
        <taxon>Neoptera</taxon>
        <taxon>Endopterygota</taxon>
        <taxon>Diptera</taxon>
        <taxon>Brachycera</taxon>
        <taxon>Muscomorpha</taxon>
        <taxon>Tephritoidea</taxon>
        <taxon>Tephritidae</taxon>
        <taxon>Ceratitis</taxon>
        <taxon>Ceratitis</taxon>
    </lineage>
</organism>
<dbReference type="GO" id="GO:0046872">
    <property type="term" value="F:metal ion binding"/>
    <property type="evidence" value="ECO:0007669"/>
    <property type="project" value="UniProtKB-KW"/>
</dbReference>
<dbReference type="Pfam" id="PF00130">
    <property type="entry name" value="C1_1"/>
    <property type="match status" value="1"/>
</dbReference>
<protein>
    <submittedName>
        <fullName evidence="4">(Mediterranean fruit fly) hypothetical protein</fullName>
    </submittedName>
</protein>
<keyword evidence="2" id="KW-0862">Zinc</keyword>
<dbReference type="AlphaFoldDB" id="A0A811V7D4"/>
<evidence type="ECO:0000313" key="4">
    <source>
        <dbReference type="EMBL" id="CAD7011795.1"/>
    </source>
</evidence>
<evidence type="ECO:0000259" key="3">
    <source>
        <dbReference type="PROSITE" id="PS50081"/>
    </source>
</evidence>
<dbReference type="Gene3D" id="3.30.60.20">
    <property type="match status" value="1"/>
</dbReference>
<gene>
    <name evidence="4" type="ORF">CCAP1982_LOCUS19905</name>
</gene>
<dbReference type="Proteomes" id="UP000606786">
    <property type="component" value="Unassembled WGS sequence"/>
</dbReference>
<dbReference type="EMBL" id="CAJHJT010000056">
    <property type="protein sequence ID" value="CAD7011795.1"/>
    <property type="molecule type" value="Genomic_DNA"/>
</dbReference>
<evidence type="ECO:0000256" key="1">
    <source>
        <dbReference type="ARBA" id="ARBA00022723"/>
    </source>
</evidence>
<evidence type="ECO:0000256" key="2">
    <source>
        <dbReference type="ARBA" id="ARBA00022833"/>
    </source>
</evidence>
<dbReference type="InterPro" id="IPR002219">
    <property type="entry name" value="PKC_DAG/PE"/>
</dbReference>
<dbReference type="SUPFAM" id="SSF57889">
    <property type="entry name" value="Cysteine-rich domain"/>
    <property type="match status" value="1"/>
</dbReference>
<name>A0A811V7D4_CERCA</name>
<dbReference type="OrthoDB" id="63267at2759"/>
<dbReference type="InterPro" id="IPR046349">
    <property type="entry name" value="C1-like_sf"/>
</dbReference>
<evidence type="ECO:0000313" key="5">
    <source>
        <dbReference type="Proteomes" id="UP000606786"/>
    </source>
</evidence>
<dbReference type="PROSITE" id="PS50081">
    <property type="entry name" value="ZF_DAG_PE_2"/>
    <property type="match status" value="1"/>
</dbReference>